<dbReference type="OrthoDB" id="3297292at2"/>
<dbReference type="AlphaFoldDB" id="A0A101JSG9"/>
<dbReference type="Proteomes" id="UP000053244">
    <property type="component" value="Unassembled WGS sequence"/>
</dbReference>
<dbReference type="Pfam" id="PF04149">
    <property type="entry name" value="DUF397"/>
    <property type="match status" value="1"/>
</dbReference>
<name>A0A101JSG9_9ACTN</name>
<dbReference type="EMBL" id="LLZH01000178">
    <property type="protein sequence ID" value="KUL32308.1"/>
    <property type="molecule type" value="Genomic_DNA"/>
</dbReference>
<evidence type="ECO:0000259" key="1">
    <source>
        <dbReference type="Pfam" id="PF04149"/>
    </source>
</evidence>
<evidence type="ECO:0000313" key="2">
    <source>
        <dbReference type="EMBL" id="KUL32308.1"/>
    </source>
</evidence>
<feature type="domain" description="DUF397" evidence="1">
    <location>
        <begin position="8"/>
        <end position="59"/>
    </location>
</feature>
<proteinExistence type="predicted"/>
<organism evidence="2 3">
    <name type="scientific">Actinoplanes awajinensis subsp. mycoplanecinus</name>
    <dbReference type="NCBI Taxonomy" id="135947"/>
    <lineage>
        <taxon>Bacteria</taxon>
        <taxon>Bacillati</taxon>
        <taxon>Actinomycetota</taxon>
        <taxon>Actinomycetes</taxon>
        <taxon>Micromonosporales</taxon>
        <taxon>Micromonosporaceae</taxon>
        <taxon>Actinoplanes</taxon>
    </lineage>
</organism>
<dbReference type="RefSeq" id="WP_067693139.1">
    <property type="nucleotide sequence ID" value="NZ_LLZH01000178.1"/>
</dbReference>
<keyword evidence="3" id="KW-1185">Reference proteome</keyword>
<protein>
    <recommendedName>
        <fullName evidence="1">DUF397 domain-containing protein</fullName>
    </recommendedName>
</protein>
<sequence>MIKTTGEARWRRSKRCATGSCVEVARVGELFLIRDSKNVDAAHLTFTREEWEAFVAGVKADEFGRA</sequence>
<gene>
    <name evidence="2" type="ORF">ADL15_19960</name>
</gene>
<dbReference type="InterPro" id="IPR007278">
    <property type="entry name" value="DUF397"/>
</dbReference>
<reference evidence="2 3" key="1">
    <citation type="submission" date="2015-10" db="EMBL/GenBank/DDBJ databases">
        <authorList>
            <person name="Gilbert D.G."/>
        </authorList>
    </citation>
    <scope>NUCLEOTIDE SEQUENCE [LARGE SCALE GENOMIC DNA]</scope>
    <source>
        <strain evidence="2 3">NRRL B-16712</strain>
    </source>
</reference>
<comment type="caution">
    <text evidence="2">The sequence shown here is derived from an EMBL/GenBank/DDBJ whole genome shotgun (WGS) entry which is preliminary data.</text>
</comment>
<evidence type="ECO:0000313" key="3">
    <source>
        <dbReference type="Proteomes" id="UP000053244"/>
    </source>
</evidence>
<accession>A0A101JSG9</accession>